<evidence type="ECO:0000313" key="4">
    <source>
        <dbReference type="EMBL" id="NKY54882.1"/>
    </source>
</evidence>
<dbReference type="RefSeq" id="WP_062970768.1">
    <property type="nucleotide sequence ID" value="NZ_JAAXOT010000001.1"/>
</dbReference>
<sequence>MPENFFDALIAAADPPVFVVTLAADGRRAGCLVGFAAQVAIAPRRFLVCLSEVNHTYRLAQRTEFVGVHLIGSDHASLALLFGGETGDEIDKFAHCSWRAGPHDVPVLDDAAAWSCGRVLARHDFGDHMGLVLAPETGEIRQSEPGALRYHHVADLEPGHPA</sequence>
<evidence type="ECO:0000313" key="5">
    <source>
        <dbReference type="Proteomes" id="UP000570678"/>
    </source>
</evidence>
<proteinExistence type="inferred from homology"/>
<name>A0A846YAP8_9NOCA</name>
<dbReference type="InterPro" id="IPR012349">
    <property type="entry name" value="Split_barrel_FMN-bd"/>
</dbReference>
<dbReference type="PANTHER" id="PTHR30466:SF15">
    <property type="entry name" value="POSSIBLE OXIDOREDUCTASE"/>
    <property type="match status" value="1"/>
</dbReference>
<dbReference type="InterPro" id="IPR050268">
    <property type="entry name" value="NADH-dep_flavin_reductase"/>
</dbReference>
<dbReference type="GO" id="GO:0010181">
    <property type="term" value="F:FMN binding"/>
    <property type="evidence" value="ECO:0007669"/>
    <property type="project" value="InterPro"/>
</dbReference>
<comment type="caution">
    <text evidence="4">The sequence shown here is derived from an EMBL/GenBank/DDBJ whole genome shotgun (WGS) entry which is preliminary data.</text>
</comment>
<dbReference type="Pfam" id="PF01613">
    <property type="entry name" value="Flavin_Reduct"/>
    <property type="match status" value="1"/>
</dbReference>
<protein>
    <submittedName>
        <fullName evidence="4">Flavin reductase</fullName>
    </submittedName>
</protein>
<keyword evidence="2" id="KW-0560">Oxidoreductase</keyword>
<feature type="domain" description="Flavin reductase like" evidence="3">
    <location>
        <begin position="10"/>
        <end position="157"/>
    </location>
</feature>
<organism evidence="4 5">
    <name type="scientific">Nocardia flavorosea</name>
    <dbReference type="NCBI Taxonomy" id="53429"/>
    <lineage>
        <taxon>Bacteria</taxon>
        <taxon>Bacillati</taxon>
        <taxon>Actinomycetota</taxon>
        <taxon>Actinomycetes</taxon>
        <taxon>Mycobacteriales</taxon>
        <taxon>Nocardiaceae</taxon>
        <taxon>Nocardia</taxon>
    </lineage>
</organism>
<dbReference type="InterPro" id="IPR002563">
    <property type="entry name" value="Flavin_Rdtase-like_dom"/>
</dbReference>
<evidence type="ECO:0000256" key="1">
    <source>
        <dbReference type="ARBA" id="ARBA00008898"/>
    </source>
</evidence>
<dbReference type="GO" id="GO:0042602">
    <property type="term" value="F:riboflavin reductase (NADPH) activity"/>
    <property type="evidence" value="ECO:0007669"/>
    <property type="project" value="TreeGrafter"/>
</dbReference>
<dbReference type="EMBL" id="JAAXOT010000001">
    <property type="protein sequence ID" value="NKY54882.1"/>
    <property type="molecule type" value="Genomic_DNA"/>
</dbReference>
<dbReference type="SMART" id="SM00903">
    <property type="entry name" value="Flavin_Reduct"/>
    <property type="match status" value="1"/>
</dbReference>
<evidence type="ECO:0000259" key="3">
    <source>
        <dbReference type="SMART" id="SM00903"/>
    </source>
</evidence>
<dbReference type="PANTHER" id="PTHR30466">
    <property type="entry name" value="FLAVIN REDUCTASE"/>
    <property type="match status" value="1"/>
</dbReference>
<keyword evidence="5" id="KW-1185">Reference proteome</keyword>
<dbReference type="SUPFAM" id="SSF50475">
    <property type="entry name" value="FMN-binding split barrel"/>
    <property type="match status" value="1"/>
</dbReference>
<accession>A0A846YAP8</accession>
<dbReference type="Proteomes" id="UP000570678">
    <property type="component" value="Unassembled WGS sequence"/>
</dbReference>
<reference evidence="4 5" key="1">
    <citation type="submission" date="2020-04" db="EMBL/GenBank/DDBJ databases">
        <title>MicrobeNet Type strains.</title>
        <authorList>
            <person name="Nicholson A.C."/>
        </authorList>
    </citation>
    <scope>NUCLEOTIDE SEQUENCE [LARGE SCALE GENOMIC DNA]</scope>
    <source>
        <strain evidence="4 5">JCM 3332</strain>
    </source>
</reference>
<gene>
    <name evidence="4" type="ORF">HGA15_01645</name>
</gene>
<comment type="similarity">
    <text evidence="1">Belongs to the non-flavoprotein flavin reductase family.</text>
</comment>
<dbReference type="AlphaFoldDB" id="A0A846YAP8"/>
<evidence type="ECO:0000256" key="2">
    <source>
        <dbReference type="ARBA" id="ARBA00023002"/>
    </source>
</evidence>
<dbReference type="Gene3D" id="2.30.110.10">
    <property type="entry name" value="Electron Transport, Fmn-binding Protein, Chain A"/>
    <property type="match status" value="1"/>
</dbReference>